<comment type="similarity">
    <text evidence="1 4">Belongs to the glycosyl hydrolase 32 family.</text>
</comment>
<dbReference type="InterPro" id="IPR013320">
    <property type="entry name" value="ConA-like_dom_sf"/>
</dbReference>
<keyword evidence="3 4" id="KW-0326">Glycosidase</keyword>
<dbReference type="SUPFAM" id="SSF49899">
    <property type="entry name" value="Concanavalin A-like lectins/glucanases"/>
    <property type="match status" value="1"/>
</dbReference>
<evidence type="ECO:0000313" key="7">
    <source>
        <dbReference type="EMBL" id="KAF9467486.1"/>
    </source>
</evidence>
<dbReference type="SUPFAM" id="SSF75005">
    <property type="entry name" value="Arabinanase/levansucrase/invertase"/>
    <property type="match status" value="1"/>
</dbReference>
<evidence type="ECO:0000256" key="3">
    <source>
        <dbReference type="ARBA" id="ARBA00023295"/>
    </source>
</evidence>
<dbReference type="PROSITE" id="PS00609">
    <property type="entry name" value="GLYCOSYL_HYDROL_F32"/>
    <property type="match status" value="1"/>
</dbReference>
<keyword evidence="8" id="KW-1185">Reference proteome</keyword>
<evidence type="ECO:0000256" key="4">
    <source>
        <dbReference type="RuleBase" id="RU362110"/>
    </source>
</evidence>
<dbReference type="GO" id="GO:0004575">
    <property type="term" value="F:sucrose alpha-glucosidase activity"/>
    <property type="evidence" value="ECO:0007669"/>
    <property type="project" value="TreeGrafter"/>
</dbReference>
<dbReference type="InterPro" id="IPR018053">
    <property type="entry name" value="Glyco_hydro_32_AS"/>
</dbReference>
<dbReference type="EMBL" id="MU150236">
    <property type="protein sequence ID" value="KAF9467486.1"/>
    <property type="molecule type" value="Genomic_DNA"/>
</dbReference>
<dbReference type="GO" id="GO:0000324">
    <property type="term" value="C:fungal-type vacuole"/>
    <property type="evidence" value="ECO:0007669"/>
    <property type="project" value="TreeGrafter"/>
</dbReference>
<dbReference type="AlphaFoldDB" id="A0A9P5YFA2"/>
<organism evidence="7 8">
    <name type="scientific">Collybia nuda</name>
    <dbReference type="NCBI Taxonomy" id="64659"/>
    <lineage>
        <taxon>Eukaryota</taxon>
        <taxon>Fungi</taxon>
        <taxon>Dikarya</taxon>
        <taxon>Basidiomycota</taxon>
        <taxon>Agaricomycotina</taxon>
        <taxon>Agaricomycetes</taxon>
        <taxon>Agaricomycetidae</taxon>
        <taxon>Agaricales</taxon>
        <taxon>Tricholomatineae</taxon>
        <taxon>Clitocybaceae</taxon>
        <taxon>Collybia</taxon>
    </lineage>
</organism>
<sequence length="521" mass="57552">MNLTGQCASSNGTDSGVDAYNEPYRPQIHFSPSVNFMNDPNGMFRHPGNGLWHLYYQYNPTAPVAGNQHWGHATSEDLWTWTNHPPAISPDKPGDGIFTGSAVVDVNNSSGFFNASVAPEDRIVAIYTLNNARETQEIAFSTDGGYTFTKYANNPVIDLNTSQFRDPKVHWDVQTSHWVMTVSLPQVYEILFFSSPDLKSWTELSRFKVSGLLGFQYECPGLFQVPTVGGPNDGTKTWVLWISINPGAPLGGSAMQYFFGDWNGTTFTPHDNAARIIDFGKDFYAAQTFFEVGNANTTTAIGWASNWQYTNDVPTTPWRSTMTVARQLSLRYVRYNPMYSNYVLVQTPISTARIEVGSFLNISTPTSESHSIDFAGWDGAVDIQASFLLPGGSGVELRIGASGNQVLKIGAAFGDPVTVYVDRRFAGRSWADGNVFFADRYSGMVMPNKRDDGSTHFSLHVIVDRSLVEVFANDGEASSVSNVFWDNDALPEKLDIVLGNQQVIMESLVVQKLRGTWNCSV</sequence>
<feature type="domain" description="Glycosyl hydrolase family 32 N-terminal" evidence="5">
    <location>
        <begin position="29"/>
        <end position="331"/>
    </location>
</feature>
<keyword evidence="2 4" id="KW-0378">Hydrolase</keyword>
<dbReference type="Gene3D" id="2.60.120.560">
    <property type="entry name" value="Exo-inulinase, domain 1"/>
    <property type="match status" value="1"/>
</dbReference>
<dbReference type="CDD" id="cd18622">
    <property type="entry name" value="GH32_Inu-like"/>
    <property type="match status" value="1"/>
</dbReference>
<reference evidence="7" key="1">
    <citation type="submission" date="2020-11" db="EMBL/GenBank/DDBJ databases">
        <authorList>
            <consortium name="DOE Joint Genome Institute"/>
            <person name="Ahrendt S."/>
            <person name="Riley R."/>
            <person name="Andreopoulos W."/>
            <person name="Labutti K."/>
            <person name="Pangilinan J."/>
            <person name="Ruiz-Duenas F.J."/>
            <person name="Barrasa J.M."/>
            <person name="Sanchez-Garcia M."/>
            <person name="Camarero S."/>
            <person name="Miyauchi S."/>
            <person name="Serrano A."/>
            <person name="Linde D."/>
            <person name="Babiker R."/>
            <person name="Drula E."/>
            <person name="Ayuso-Fernandez I."/>
            <person name="Pacheco R."/>
            <person name="Padilla G."/>
            <person name="Ferreira P."/>
            <person name="Barriuso J."/>
            <person name="Kellner H."/>
            <person name="Castanera R."/>
            <person name="Alfaro M."/>
            <person name="Ramirez L."/>
            <person name="Pisabarro A.G."/>
            <person name="Kuo A."/>
            <person name="Tritt A."/>
            <person name="Lipzen A."/>
            <person name="He G."/>
            <person name="Yan M."/>
            <person name="Ng V."/>
            <person name="Cullen D."/>
            <person name="Martin F."/>
            <person name="Rosso M.-N."/>
            <person name="Henrissat B."/>
            <person name="Hibbett D."/>
            <person name="Martinez A.T."/>
            <person name="Grigoriev I.V."/>
        </authorList>
    </citation>
    <scope>NUCLEOTIDE SEQUENCE</scope>
    <source>
        <strain evidence="7">CBS 247.69</strain>
    </source>
</reference>
<dbReference type="FunFam" id="2.115.10.20:FF:000002">
    <property type="entry name" value="Invertase 2"/>
    <property type="match status" value="1"/>
</dbReference>
<evidence type="ECO:0000259" key="5">
    <source>
        <dbReference type="Pfam" id="PF00251"/>
    </source>
</evidence>
<evidence type="ECO:0000313" key="8">
    <source>
        <dbReference type="Proteomes" id="UP000807353"/>
    </source>
</evidence>
<evidence type="ECO:0000259" key="6">
    <source>
        <dbReference type="Pfam" id="PF08244"/>
    </source>
</evidence>
<dbReference type="SMART" id="SM00640">
    <property type="entry name" value="Glyco_32"/>
    <property type="match status" value="1"/>
</dbReference>
<evidence type="ECO:0000256" key="2">
    <source>
        <dbReference type="ARBA" id="ARBA00022801"/>
    </source>
</evidence>
<accession>A0A9P5YFA2</accession>
<comment type="caution">
    <text evidence="7">The sequence shown here is derived from an EMBL/GenBank/DDBJ whole genome shotgun (WGS) entry which is preliminary data.</text>
</comment>
<dbReference type="InterPro" id="IPR013148">
    <property type="entry name" value="Glyco_hydro_32_N"/>
</dbReference>
<evidence type="ECO:0000256" key="1">
    <source>
        <dbReference type="ARBA" id="ARBA00009902"/>
    </source>
</evidence>
<dbReference type="PANTHER" id="PTHR42800">
    <property type="entry name" value="EXOINULINASE INUD (AFU_ORTHOLOGUE AFUA_5G00480)"/>
    <property type="match status" value="1"/>
</dbReference>
<name>A0A9P5YFA2_9AGAR</name>
<dbReference type="GO" id="GO:0005987">
    <property type="term" value="P:sucrose catabolic process"/>
    <property type="evidence" value="ECO:0007669"/>
    <property type="project" value="TreeGrafter"/>
</dbReference>
<gene>
    <name evidence="7" type="ORF">BDZ94DRAFT_1280194</name>
</gene>
<dbReference type="PANTHER" id="PTHR42800:SF2">
    <property type="entry name" value="INVERTASE-RELATED"/>
    <property type="match status" value="1"/>
</dbReference>
<dbReference type="Pfam" id="PF08244">
    <property type="entry name" value="Glyco_hydro_32C"/>
    <property type="match status" value="1"/>
</dbReference>
<dbReference type="InterPro" id="IPR023296">
    <property type="entry name" value="Glyco_hydro_beta-prop_sf"/>
</dbReference>
<dbReference type="Pfam" id="PF00251">
    <property type="entry name" value="Glyco_hydro_32N"/>
    <property type="match status" value="1"/>
</dbReference>
<proteinExistence type="inferred from homology"/>
<dbReference type="Proteomes" id="UP000807353">
    <property type="component" value="Unassembled WGS sequence"/>
</dbReference>
<dbReference type="OrthoDB" id="202537at2759"/>
<protein>
    <submittedName>
        <fullName evidence="7">Glycosyl hydrolase</fullName>
    </submittedName>
</protein>
<dbReference type="InterPro" id="IPR001362">
    <property type="entry name" value="Glyco_hydro_32"/>
</dbReference>
<feature type="domain" description="Glycosyl hydrolase family 32 C-terminal" evidence="6">
    <location>
        <begin position="418"/>
        <end position="486"/>
    </location>
</feature>
<dbReference type="Gene3D" id="2.115.10.20">
    <property type="entry name" value="Glycosyl hydrolase domain, family 43"/>
    <property type="match status" value="1"/>
</dbReference>
<dbReference type="InterPro" id="IPR013189">
    <property type="entry name" value="Glyco_hydro_32_C"/>
</dbReference>